<dbReference type="Pfam" id="PF05016">
    <property type="entry name" value="ParE_toxin"/>
    <property type="match status" value="1"/>
</dbReference>
<organism evidence="3 4">
    <name type="scientific">Asticcacaulis aquaticus</name>
    <dbReference type="NCBI Taxonomy" id="2984212"/>
    <lineage>
        <taxon>Bacteria</taxon>
        <taxon>Pseudomonadati</taxon>
        <taxon>Pseudomonadota</taxon>
        <taxon>Alphaproteobacteria</taxon>
        <taxon>Caulobacterales</taxon>
        <taxon>Caulobacteraceae</taxon>
        <taxon>Asticcacaulis</taxon>
    </lineage>
</organism>
<dbReference type="EMBL" id="JAQQKX010000001">
    <property type="protein sequence ID" value="MDC7681965.1"/>
    <property type="molecule type" value="Genomic_DNA"/>
</dbReference>
<dbReference type="Proteomes" id="UP001214854">
    <property type="component" value="Unassembled WGS sequence"/>
</dbReference>
<comment type="caution">
    <text evidence="3">The sequence shown here is derived from an EMBL/GenBank/DDBJ whole genome shotgun (WGS) entry which is preliminary data.</text>
</comment>
<dbReference type="RefSeq" id="WP_272746478.1">
    <property type="nucleotide sequence ID" value="NZ_JAQQKX010000001.1"/>
</dbReference>
<dbReference type="PANTHER" id="PTHR33755">
    <property type="entry name" value="TOXIN PARE1-RELATED"/>
    <property type="match status" value="1"/>
</dbReference>
<dbReference type="Gene3D" id="3.30.2310.20">
    <property type="entry name" value="RelE-like"/>
    <property type="match status" value="1"/>
</dbReference>
<evidence type="ECO:0000256" key="1">
    <source>
        <dbReference type="ARBA" id="ARBA00006226"/>
    </source>
</evidence>
<sequence length="99" mass="11203">MKVVFSKSAEDELEAIADYIALDSNRRAASFINELIDAALALGNMPFAFRLVPNFENAGIRRKPYKRYVIFYRVEDDKIVVIHILNSAQDHEALLSSDA</sequence>
<dbReference type="InterPro" id="IPR035093">
    <property type="entry name" value="RelE/ParE_toxin_dom_sf"/>
</dbReference>
<evidence type="ECO:0000313" key="4">
    <source>
        <dbReference type="Proteomes" id="UP001214854"/>
    </source>
</evidence>
<reference evidence="3 4" key="1">
    <citation type="submission" date="2023-01" db="EMBL/GenBank/DDBJ databases">
        <title>Novel species of the genus Asticcacaulis isolated from rivers.</title>
        <authorList>
            <person name="Lu H."/>
        </authorList>
    </citation>
    <scope>NUCLEOTIDE SEQUENCE [LARGE SCALE GENOMIC DNA]</scope>
    <source>
        <strain evidence="3 4">BYS171W</strain>
    </source>
</reference>
<keyword evidence="2" id="KW-1277">Toxin-antitoxin system</keyword>
<comment type="similarity">
    <text evidence="1">Belongs to the RelE toxin family.</text>
</comment>
<evidence type="ECO:0000313" key="3">
    <source>
        <dbReference type="EMBL" id="MDC7681965.1"/>
    </source>
</evidence>
<gene>
    <name evidence="3" type="ORF">PQU92_01665</name>
</gene>
<proteinExistence type="inferred from homology"/>
<accession>A0ABT5HQ73</accession>
<dbReference type="PANTHER" id="PTHR33755:SF6">
    <property type="entry name" value="PLASMID STABILIZATION SYSTEM PROTEIN"/>
    <property type="match status" value="1"/>
</dbReference>
<evidence type="ECO:0000256" key="2">
    <source>
        <dbReference type="ARBA" id="ARBA00022649"/>
    </source>
</evidence>
<keyword evidence="4" id="KW-1185">Reference proteome</keyword>
<dbReference type="SUPFAM" id="SSF143011">
    <property type="entry name" value="RelE-like"/>
    <property type="match status" value="1"/>
</dbReference>
<dbReference type="InterPro" id="IPR007712">
    <property type="entry name" value="RelE/ParE_toxin"/>
</dbReference>
<dbReference type="InterPro" id="IPR051803">
    <property type="entry name" value="TA_system_RelE-like_toxin"/>
</dbReference>
<name>A0ABT5HQ73_9CAUL</name>
<protein>
    <submittedName>
        <fullName evidence="3">Type II toxin-antitoxin system RelE/ParE family toxin</fullName>
    </submittedName>
</protein>